<evidence type="ECO:0000256" key="8">
    <source>
        <dbReference type="ARBA" id="ARBA00060590"/>
    </source>
</evidence>
<evidence type="ECO:0000313" key="14">
    <source>
        <dbReference type="EMBL" id="CEO32012.1"/>
    </source>
</evidence>
<keyword evidence="5 9" id="KW-0378">Hydrolase</keyword>
<dbReference type="GO" id="GO:0046872">
    <property type="term" value="F:metal ion binding"/>
    <property type="evidence" value="ECO:0007669"/>
    <property type="project" value="UniProtKB-KW"/>
</dbReference>
<protein>
    <recommendedName>
        <fullName evidence="3">N-acetylglucosamine-6-phosphate deacetylase</fullName>
        <ecNumber evidence="2">3.5.1.25</ecNumber>
    </recommendedName>
</protein>
<evidence type="ECO:0000313" key="15">
    <source>
        <dbReference type="Proteomes" id="UP000049685"/>
    </source>
</evidence>
<comment type="pathway">
    <text evidence="8">Amino-sugar metabolism; N-acetylneuraminate degradation; D-fructose 6-phosphate from N-acetylneuraminate: step 4/5.</text>
</comment>
<accession>A0A9P1P944</accession>
<comment type="caution">
    <text evidence="14">The sequence shown here is derived from an EMBL/GenBank/DDBJ whole genome shotgun (WGS) entry which is preliminary data.</text>
</comment>
<feature type="binding site" evidence="11">
    <location>
        <position position="221"/>
    </location>
    <ligand>
        <name>substrate</name>
    </ligand>
</feature>
<comment type="catalytic activity">
    <reaction evidence="7">
        <text>N-acetyl-D-glucosamine 6-phosphate + H2O = D-glucosamine 6-phosphate + acetate</text>
        <dbReference type="Rhea" id="RHEA:22936"/>
        <dbReference type="ChEBI" id="CHEBI:15377"/>
        <dbReference type="ChEBI" id="CHEBI:30089"/>
        <dbReference type="ChEBI" id="CHEBI:57513"/>
        <dbReference type="ChEBI" id="CHEBI:58725"/>
        <dbReference type="EC" id="3.5.1.25"/>
    </reaction>
</comment>
<dbReference type="EMBL" id="CDNY01000002">
    <property type="protein sequence ID" value="CEO32012.1"/>
    <property type="molecule type" value="Genomic_DNA"/>
</dbReference>
<dbReference type="SUPFAM" id="SSF51556">
    <property type="entry name" value="Metallo-dependent hydrolases"/>
    <property type="match status" value="1"/>
</dbReference>
<feature type="binding site" evidence="12">
    <location>
        <position position="210"/>
    </location>
    <ligand>
        <name>Zn(2+)</name>
        <dbReference type="ChEBI" id="CHEBI:29105"/>
    </ligand>
</feature>
<keyword evidence="4 12" id="KW-0479">Metal-binding</keyword>
<dbReference type="GO" id="GO:0008448">
    <property type="term" value="F:N-acetylglucosamine-6-phosphate deacetylase activity"/>
    <property type="evidence" value="ECO:0007669"/>
    <property type="project" value="UniProtKB-EC"/>
</dbReference>
<feature type="binding site" evidence="11">
    <location>
        <position position="244"/>
    </location>
    <ligand>
        <name>substrate</name>
    </ligand>
</feature>
<evidence type="ECO:0000259" key="13">
    <source>
        <dbReference type="Pfam" id="PF01979"/>
    </source>
</evidence>
<dbReference type="InterPro" id="IPR011059">
    <property type="entry name" value="Metal-dep_hydrolase_composite"/>
</dbReference>
<evidence type="ECO:0000256" key="5">
    <source>
        <dbReference type="ARBA" id="ARBA00022801"/>
    </source>
</evidence>
<reference evidence="15" key="1">
    <citation type="submission" date="2015-01" db="EMBL/GenBank/DDBJ databases">
        <authorList>
            <person name="Aslett A.Martin."/>
            <person name="De Silva Nishadi"/>
        </authorList>
    </citation>
    <scope>NUCLEOTIDE SEQUENCE [LARGE SCALE GENOMIC DNA]</scope>
    <source>
        <strain evidence="15">UMC4404</strain>
    </source>
</reference>
<feature type="binding site" evidence="12">
    <location>
        <position position="126"/>
    </location>
    <ligand>
        <name>Zn(2+)</name>
        <dbReference type="ChEBI" id="CHEBI:29105"/>
    </ligand>
</feature>
<dbReference type="InterPro" id="IPR006680">
    <property type="entry name" value="Amidohydro-rel"/>
</dbReference>
<evidence type="ECO:0000256" key="9">
    <source>
        <dbReference type="PIRNR" id="PIRNR038994"/>
    </source>
</evidence>
<gene>
    <name evidence="14" type="primary">nagA</name>
    <name evidence="14" type="ORF">UMC4404_32591</name>
</gene>
<dbReference type="PANTHER" id="PTHR11113">
    <property type="entry name" value="N-ACETYLGLUCOSAMINE-6-PHOSPHATE DEACETYLASE"/>
    <property type="match status" value="1"/>
</dbReference>
<evidence type="ECO:0000256" key="7">
    <source>
        <dbReference type="ARBA" id="ARBA00047647"/>
    </source>
</evidence>
<dbReference type="CDD" id="cd00854">
    <property type="entry name" value="NagA"/>
    <property type="match status" value="1"/>
</dbReference>
<dbReference type="InterPro" id="IPR032466">
    <property type="entry name" value="Metal_Hydrolase"/>
</dbReference>
<dbReference type="PIRSF" id="PIRSF038994">
    <property type="entry name" value="NagA"/>
    <property type="match status" value="1"/>
</dbReference>
<sequence length="375" mass="40973">MKAIINGKILLRNEILEGKNIIFDDKIINITDEIPKDCEIIDANNNFVSPGLIDIHIHGNMGKDTMEGTDEAIDTISKSIARHGVTSYLPTTMTMDEESITKALESIKRGMNRNIKGAKVIGAHLEGPFINKIYKGAQNGSYIVNPSYELVKKYEDVIKVITYAPEEDKNLEFTKDIKRNTNIVLSIGHSAATFIEARDAIRLGASNITHTFNGMTGLNHRDSGVVGAALTTDTYCEFICDTIHITKDLFQFILDSKTKDKVVLITDSMEAGGLEDGTYSLGGQAVIVKDGAARLESGSLAGSVSSLNSMVRNFYKNTNLKLNEAVHLASLNPARSIGIDEYKGSLDIGKDADIAIFDENLNCKMTISSGEIIFK</sequence>
<dbReference type="Proteomes" id="UP000049685">
    <property type="component" value="Unassembled WGS sequence"/>
</dbReference>
<evidence type="ECO:0000256" key="3">
    <source>
        <dbReference type="ARBA" id="ARBA00018029"/>
    </source>
</evidence>
<dbReference type="EC" id="3.5.1.25" evidence="2"/>
<dbReference type="AlphaFoldDB" id="A0A9P1P944"/>
<dbReference type="SUPFAM" id="SSF51338">
    <property type="entry name" value="Composite domain of metallo-dependent hydrolases"/>
    <property type="match status" value="1"/>
</dbReference>
<dbReference type="GO" id="GO:0006046">
    <property type="term" value="P:N-acetylglucosamine catabolic process"/>
    <property type="evidence" value="ECO:0007669"/>
    <property type="project" value="TreeGrafter"/>
</dbReference>
<dbReference type="NCBIfam" id="TIGR00221">
    <property type="entry name" value="nagA"/>
    <property type="match status" value="1"/>
</dbReference>
<feature type="binding site" evidence="11">
    <location>
        <begin position="213"/>
        <end position="214"/>
    </location>
    <ligand>
        <name>substrate</name>
    </ligand>
</feature>
<dbReference type="PANTHER" id="PTHR11113:SF14">
    <property type="entry name" value="N-ACETYLGLUCOSAMINE-6-PHOSPHATE DEACETYLASE"/>
    <property type="match status" value="1"/>
</dbReference>
<organism evidence="14 15">
    <name type="scientific">Paraclostridium sordellii</name>
    <name type="common">Clostridium sordellii</name>
    <dbReference type="NCBI Taxonomy" id="1505"/>
    <lineage>
        <taxon>Bacteria</taxon>
        <taxon>Bacillati</taxon>
        <taxon>Bacillota</taxon>
        <taxon>Clostridia</taxon>
        <taxon>Peptostreptococcales</taxon>
        <taxon>Peptostreptococcaceae</taxon>
        <taxon>Paraclostridium</taxon>
    </lineage>
</organism>
<comment type="similarity">
    <text evidence="1 9">Belongs to the metallo-dependent hydrolases superfamily. NagA family.</text>
</comment>
<dbReference type="Pfam" id="PF01979">
    <property type="entry name" value="Amidohydro_1"/>
    <property type="match status" value="1"/>
</dbReference>
<name>A0A9P1P944_PARSO</name>
<keyword evidence="6 9" id="KW-0119">Carbohydrate metabolism</keyword>
<feature type="binding site" evidence="11">
    <location>
        <position position="137"/>
    </location>
    <ligand>
        <name>substrate</name>
    </ligand>
</feature>
<feature type="active site" description="Proton donor/acceptor" evidence="10">
    <location>
        <position position="267"/>
    </location>
</feature>
<comment type="cofactor">
    <cofactor evidence="12">
        <name>a divalent metal cation</name>
        <dbReference type="ChEBI" id="CHEBI:60240"/>
    </cofactor>
    <text evidence="12">Binds 1 divalent metal cation per subunit.</text>
</comment>
<dbReference type="InterPro" id="IPR003764">
    <property type="entry name" value="GlcNAc_6-P_deAcase"/>
</dbReference>
<evidence type="ECO:0000256" key="1">
    <source>
        <dbReference type="ARBA" id="ARBA00010716"/>
    </source>
</evidence>
<dbReference type="Gene3D" id="2.30.40.10">
    <property type="entry name" value="Urease, subunit C, domain 1"/>
    <property type="match status" value="1"/>
</dbReference>
<feature type="binding site" evidence="12">
    <location>
        <position position="189"/>
    </location>
    <ligand>
        <name>Zn(2+)</name>
        <dbReference type="ChEBI" id="CHEBI:29105"/>
    </ligand>
</feature>
<dbReference type="Gene3D" id="3.20.20.140">
    <property type="entry name" value="Metal-dependent hydrolases"/>
    <property type="match status" value="1"/>
</dbReference>
<evidence type="ECO:0000256" key="6">
    <source>
        <dbReference type="ARBA" id="ARBA00023277"/>
    </source>
</evidence>
<feature type="binding site" evidence="11">
    <location>
        <begin position="300"/>
        <end position="302"/>
    </location>
    <ligand>
        <name>substrate</name>
    </ligand>
</feature>
<feature type="domain" description="Amidohydrolase-related" evidence="13">
    <location>
        <begin position="47"/>
        <end position="372"/>
    </location>
</feature>
<evidence type="ECO:0000256" key="12">
    <source>
        <dbReference type="PIRSR" id="PIRSR038994-3"/>
    </source>
</evidence>
<evidence type="ECO:0000256" key="2">
    <source>
        <dbReference type="ARBA" id="ARBA00011899"/>
    </source>
</evidence>
<evidence type="ECO:0000256" key="11">
    <source>
        <dbReference type="PIRSR" id="PIRSR038994-2"/>
    </source>
</evidence>
<evidence type="ECO:0000256" key="10">
    <source>
        <dbReference type="PIRSR" id="PIRSR038994-1"/>
    </source>
</evidence>
<proteinExistence type="inferred from homology"/>
<evidence type="ECO:0000256" key="4">
    <source>
        <dbReference type="ARBA" id="ARBA00022723"/>
    </source>
</evidence>
<dbReference type="FunFam" id="3.20.20.140:FF:000004">
    <property type="entry name" value="N-acetylglucosamine-6-phosphate deacetylase"/>
    <property type="match status" value="1"/>
</dbReference>
<dbReference type="RefSeq" id="WP_057557083.1">
    <property type="nucleotide sequence ID" value="NZ_CDNY01000002.1"/>
</dbReference>